<gene>
    <name evidence="11" type="ORF">WISP_134626</name>
</gene>
<keyword evidence="5" id="KW-0540">Nuclease</keyword>
<dbReference type="SUPFAM" id="SSF50630">
    <property type="entry name" value="Acid proteases"/>
    <property type="match status" value="1"/>
</dbReference>
<evidence type="ECO:0000313" key="12">
    <source>
        <dbReference type="Proteomes" id="UP001145742"/>
    </source>
</evidence>
<dbReference type="InterPro" id="IPR001969">
    <property type="entry name" value="Aspartic_peptidase_AS"/>
</dbReference>
<dbReference type="PROSITE" id="PS50878">
    <property type="entry name" value="RT_POL"/>
    <property type="match status" value="1"/>
</dbReference>
<dbReference type="PANTHER" id="PTHR41694:SF3">
    <property type="entry name" value="RNA-DIRECTED DNA POLYMERASE-RELATED"/>
    <property type="match status" value="1"/>
</dbReference>
<dbReference type="InterPro" id="IPR021109">
    <property type="entry name" value="Peptidase_aspartic_dom_sf"/>
</dbReference>
<evidence type="ECO:0000256" key="2">
    <source>
        <dbReference type="ARBA" id="ARBA00012180"/>
    </source>
</evidence>
<feature type="domain" description="Peptidase A2" evidence="9">
    <location>
        <begin position="103"/>
        <end position="192"/>
    </location>
</feature>
<dbReference type="InterPro" id="IPR043502">
    <property type="entry name" value="DNA/RNA_pol_sf"/>
</dbReference>
<keyword evidence="4" id="KW-0548">Nucleotidyltransferase</keyword>
<feature type="domain" description="Reverse transcriptase" evidence="10">
    <location>
        <begin position="1"/>
        <end position="267"/>
    </location>
</feature>
<dbReference type="InterPro" id="IPR010661">
    <property type="entry name" value="RVT_thumb"/>
</dbReference>
<keyword evidence="7" id="KW-0378">Hydrolase</keyword>
<keyword evidence="6" id="KW-0255">Endonuclease</keyword>
<dbReference type="Gene3D" id="2.40.70.10">
    <property type="entry name" value="Acid Proteases"/>
    <property type="match status" value="1"/>
</dbReference>
<protein>
    <recommendedName>
        <fullName evidence="2">ribonuclease H</fullName>
        <ecNumber evidence="2">3.1.26.4</ecNumber>
    </recommendedName>
</protein>
<sequence>MEVDTNIRFKMARPMDKARSKLPKGFRTYPLKILSTPTAYQYTIQSTSHWPIVNHCALRGWTGVWERSWTSAGYKPSRPVFSFLGAASGAINQRWQEDQNLNVNGLLDTGADVTIIAEKDWPKGWPTLTPSIDIWGVGGVQIPKQSTFPLLTHGPEDDARRFAFTIPLVNAAEPARQYHWAVLPQSMKNRPTICQTMVSRILGSVRQSYPEGIIYHYMDDILTSTPDSSKLTTIHNSIAEALTAHGLEVALEKTEMTAPWRYLSLLLSARTFIPQKTDIATEVKTLNQLQVLLGNINWVRSYLGLSTDFLTPLFWLLRGDSDLSSPRQLTPKARQVLQEINQRISTHQFDGLNLKEKTKKIE</sequence>
<dbReference type="InterPro" id="IPR000477">
    <property type="entry name" value="RT_dom"/>
</dbReference>
<evidence type="ECO:0000259" key="10">
    <source>
        <dbReference type="PROSITE" id="PS50878"/>
    </source>
</evidence>
<accession>A0ABQ9CNQ0</accession>
<dbReference type="EMBL" id="WHWB01034666">
    <property type="protein sequence ID" value="KAJ7406316.1"/>
    <property type="molecule type" value="Genomic_DNA"/>
</dbReference>
<keyword evidence="12" id="KW-1185">Reference proteome</keyword>
<dbReference type="PANTHER" id="PTHR41694">
    <property type="entry name" value="ENDOGENOUS RETROVIRUS GROUP K MEMBER POL PROTEIN"/>
    <property type="match status" value="1"/>
</dbReference>
<evidence type="ECO:0000256" key="4">
    <source>
        <dbReference type="ARBA" id="ARBA00022695"/>
    </source>
</evidence>
<name>A0ABQ9CNQ0_9PASS</name>
<dbReference type="Proteomes" id="UP001145742">
    <property type="component" value="Unassembled WGS sequence"/>
</dbReference>
<dbReference type="PROSITE" id="PS50175">
    <property type="entry name" value="ASP_PROT_RETROV"/>
    <property type="match status" value="1"/>
</dbReference>
<evidence type="ECO:0000256" key="1">
    <source>
        <dbReference type="ARBA" id="ARBA00010879"/>
    </source>
</evidence>
<organism evidence="11 12">
    <name type="scientific">Willisornis vidua</name>
    <name type="common">Xingu scale-backed antbird</name>
    <dbReference type="NCBI Taxonomy" id="1566151"/>
    <lineage>
        <taxon>Eukaryota</taxon>
        <taxon>Metazoa</taxon>
        <taxon>Chordata</taxon>
        <taxon>Craniata</taxon>
        <taxon>Vertebrata</taxon>
        <taxon>Euteleostomi</taxon>
        <taxon>Archelosauria</taxon>
        <taxon>Archosauria</taxon>
        <taxon>Dinosauria</taxon>
        <taxon>Saurischia</taxon>
        <taxon>Theropoda</taxon>
        <taxon>Coelurosauria</taxon>
        <taxon>Aves</taxon>
        <taxon>Neognathae</taxon>
        <taxon>Neoaves</taxon>
        <taxon>Telluraves</taxon>
        <taxon>Australaves</taxon>
        <taxon>Passeriformes</taxon>
        <taxon>Thamnophilidae</taxon>
        <taxon>Willisornis</taxon>
    </lineage>
</organism>
<evidence type="ECO:0000256" key="7">
    <source>
        <dbReference type="ARBA" id="ARBA00022801"/>
    </source>
</evidence>
<evidence type="ECO:0000313" key="11">
    <source>
        <dbReference type="EMBL" id="KAJ7406316.1"/>
    </source>
</evidence>
<proteinExistence type="inferred from homology"/>
<dbReference type="InterPro" id="IPR043128">
    <property type="entry name" value="Rev_trsase/Diguanyl_cyclase"/>
</dbReference>
<dbReference type="Pfam" id="PF06817">
    <property type="entry name" value="RVT_thumb"/>
    <property type="match status" value="1"/>
</dbReference>
<keyword evidence="8" id="KW-0695">RNA-directed DNA polymerase</keyword>
<dbReference type="Gene3D" id="3.30.70.270">
    <property type="match status" value="2"/>
</dbReference>
<reference evidence="11" key="1">
    <citation type="submission" date="2019-10" db="EMBL/GenBank/DDBJ databases">
        <authorList>
            <person name="Soares A.E.R."/>
            <person name="Aleixo A."/>
            <person name="Schneider P."/>
            <person name="Miyaki C.Y."/>
            <person name="Schneider M.P."/>
            <person name="Mello C."/>
            <person name="Vasconcelos A.T.R."/>
        </authorList>
    </citation>
    <scope>NUCLEOTIDE SEQUENCE</scope>
    <source>
        <tissue evidence="11">Muscle</tissue>
    </source>
</reference>
<keyword evidence="3" id="KW-0808">Transferase</keyword>
<dbReference type="InterPro" id="IPR001995">
    <property type="entry name" value="Peptidase_A2_cat"/>
</dbReference>
<evidence type="ECO:0000259" key="9">
    <source>
        <dbReference type="PROSITE" id="PS50175"/>
    </source>
</evidence>
<evidence type="ECO:0000256" key="3">
    <source>
        <dbReference type="ARBA" id="ARBA00022679"/>
    </source>
</evidence>
<comment type="similarity">
    <text evidence="1">Belongs to the beta type-B retroviral polymerase family. HERV class-II K(HML-2) pol subfamily.</text>
</comment>
<evidence type="ECO:0000256" key="6">
    <source>
        <dbReference type="ARBA" id="ARBA00022759"/>
    </source>
</evidence>
<dbReference type="PROSITE" id="PS00141">
    <property type="entry name" value="ASP_PROTEASE"/>
    <property type="match status" value="1"/>
</dbReference>
<dbReference type="EC" id="3.1.26.4" evidence="2"/>
<comment type="caution">
    <text evidence="11">The sequence shown here is derived from an EMBL/GenBank/DDBJ whole genome shotgun (WGS) entry which is preliminary data.</text>
</comment>
<evidence type="ECO:0000256" key="5">
    <source>
        <dbReference type="ARBA" id="ARBA00022722"/>
    </source>
</evidence>
<dbReference type="Pfam" id="PF00078">
    <property type="entry name" value="RVT_1"/>
    <property type="match status" value="1"/>
</dbReference>
<dbReference type="SUPFAM" id="SSF56672">
    <property type="entry name" value="DNA/RNA polymerases"/>
    <property type="match status" value="1"/>
</dbReference>
<evidence type="ECO:0000256" key="8">
    <source>
        <dbReference type="ARBA" id="ARBA00022918"/>
    </source>
</evidence>